<name>A0ABD3D052_9LAMI</name>
<evidence type="ECO:0000313" key="2">
    <source>
        <dbReference type="EMBL" id="KAL3634906.1"/>
    </source>
</evidence>
<dbReference type="Proteomes" id="UP001632038">
    <property type="component" value="Unassembled WGS sequence"/>
</dbReference>
<dbReference type="PANTHER" id="PTHR15204">
    <property type="entry name" value="LARGE PROLINE-RICH PROTEIN BAG6"/>
    <property type="match status" value="1"/>
</dbReference>
<keyword evidence="3" id="KW-1185">Reference proteome</keyword>
<sequence>MGESFVSAGPAVYISSYGPNDIMLQPFPPQTSHLFGGSPGVTQNHVPVGNVTRNVNIHNHSGASLANLVPVNVIGNRAPNVEETRGQRVNEAPDLSSVSTSVPQIDAQLRNLAANMQSGNHASSGGVSNQEQPAGGGIRDDETTQTSGNIDIADAMSQALGGSSLDGELARLSQQTGVGSPDMLRNILQQFTQDPAMRNTMNQMAQRIDAQHFESVFSGVESHGGDFGLTRMIQQMMPIVSQALGSMSQQNPPRGEGLLENSSRRGVASTYDNTQINLRQVTRIEHQAISQNILRYVIDRGVQLSRGDESLGSALCISVLAQEFMDMLLLGLSGRLEDGM</sequence>
<proteinExistence type="predicted"/>
<dbReference type="PANTHER" id="PTHR15204:SF5">
    <property type="entry name" value="LARGE PROLINE-RICH PROTEIN BAG6 ISOFORM X1"/>
    <property type="match status" value="1"/>
</dbReference>
<dbReference type="EMBL" id="JAVIJP010000028">
    <property type="protein sequence ID" value="KAL3634906.1"/>
    <property type="molecule type" value="Genomic_DNA"/>
</dbReference>
<accession>A0ABD3D052</accession>
<feature type="compositionally biased region" description="Polar residues" evidence="1">
    <location>
        <begin position="117"/>
        <end position="132"/>
    </location>
</feature>
<protein>
    <submittedName>
        <fullName evidence="2">Uncharacterized protein</fullName>
    </submittedName>
</protein>
<feature type="region of interest" description="Disordered" evidence="1">
    <location>
        <begin position="117"/>
        <end position="145"/>
    </location>
</feature>
<organism evidence="2 3">
    <name type="scientific">Castilleja foliolosa</name>
    <dbReference type="NCBI Taxonomy" id="1961234"/>
    <lineage>
        <taxon>Eukaryota</taxon>
        <taxon>Viridiplantae</taxon>
        <taxon>Streptophyta</taxon>
        <taxon>Embryophyta</taxon>
        <taxon>Tracheophyta</taxon>
        <taxon>Spermatophyta</taxon>
        <taxon>Magnoliopsida</taxon>
        <taxon>eudicotyledons</taxon>
        <taxon>Gunneridae</taxon>
        <taxon>Pentapetalae</taxon>
        <taxon>asterids</taxon>
        <taxon>lamiids</taxon>
        <taxon>Lamiales</taxon>
        <taxon>Orobanchaceae</taxon>
        <taxon>Pedicularideae</taxon>
        <taxon>Castillejinae</taxon>
        <taxon>Castilleja</taxon>
    </lineage>
</organism>
<reference evidence="3" key="1">
    <citation type="journal article" date="2024" name="IScience">
        <title>Strigolactones Initiate the Formation of Haustorium-like Structures in Castilleja.</title>
        <authorList>
            <person name="Buerger M."/>
            <person name="Peterson D."/>
            <person name="Chory J."/>
        </authorList>
    </citation>
    <scope>NUCLEOTIDE SEQUENCE [LARGE SCALE GENOMIC DNA]</scope>
</reference>
<evidence type="ECO:0000313" key="3">
    <source>
        <dbReference type="Proteomes" id="UP001632038"/>
    </source>
</evidence>
<evidence type="ECO:0000256" key="1">
    <source>
        <dbReference type="SAM" id="MobiDB-lite"/>
    </source>
</evidence>
<dbReference type="AlphaFoldDB" id="A0ABD3D052"/>
<comment type="caution">
    <text evidence="2">The sequence shown here is derived from an EMBL/GenBank/DDBJ whole genome shotgun (WGS) entry which is preliminary data.</text>
</comment>
<gene>
    <name evidence="2" type="ORF">CASFOL_021960</name>
</gene>